<evidence type="ECO:0000256" key="1">
    <source>
        <dbReference type="SAM" id="MobiDB-lite"/>
    </source>
</evidence>
<name>A0A914HV28_GLORO</name>
<dbReference type="WBParaSite" id="Gr19_v10_g4055.t1">
    <property type="protein sequence ID" value="Gr19_v10_g4055.t1"/>
    <property type="gene ID" value="Gr19_v10_g4055"/>
</dbReference>
<feature type="compositionally biased region" description="Basic residues" evidence="1">
    <location>
        <begin position="121"/>
        <end position="133"/>
    </location>
</feature>
<feature type="compositionally biased region" description="Basic residues" evidence="1">
    <location>
        <begin position="1"/>
        <end position="17"/>
    </location>
</feature>
<keyword evidence="2" id="KW-1185">Reference proteome</keyword>
<proteinExistence type="predicted"/>
<organism evidence="2 3">
    <name type="scientific">Globodera rostochiensis</name>
    <name type="common">Golden nematode worm</name>
    <name type="synonym">Heterodera rostochiensis</name>
    <dbReference type="NCBI Taxonomy" id="31243"/>
    <lineage>
        <taxon>Eukaryota</taxon>
        <taxon>Metazoa</taxon>
        <taxon>Ecdysozoa</taxon>
        <taxon>Nematoda</taxon>
        <taxon>Chromadorea</taxon>
        <taxon>Rhabditida</taxon>
        <taxon>Tylenchina</taxon>
        <taxon>Tylenchomorpha</taxon>
        <taxon>Tylenchoidea</taxon>
        <taxon>Heteroderidae</taxon>
        <taxon>Heteroderinae</taxon>
        <taxon>Globodera</taxon>
    </lineage>
</organism>
<feature type="compositionally biased region" description="Basic and acidic residues" evidence="1">
    <location>
        <begin position="47"/>
        <end position="83"/>
    </location>
</feature>
<feature type="compositionally biased region" description="Acidic residues" evidence="1">
    <location>
        <begin position="35"/>
        <end position="44"/>
    </location>
</feature>
<evidence type="ECO:0000313" key="3">
    <source>
        <dbReference type="WBParaSite" id="Gr19_v10_g4055.t1"/>
    </source>
</evidence>
<sequence length="151" mass="17525">MTKTVKKFKVKASRKKLEKAERVKNRRQKERMDGMEIETVDEQDGAALEHRQMGEIEEKRMEAEGKEAKGLTKRNEWRLRKSELPFVGTESGRKGGEKKKSLSKTSTASVDQPMGVTSKKQLTKKKARKMMRNVKREQRKKERTMNAMEVA</sequence>
<feature type="compositionally biased region" description="Basic and acidic residues" evidence="1">
    <location>
        <begin position="91"/>
        <end position="100"/>
    </location>
</feature>
<dbReference type="Proteomes" id="UP000887572">
    <property type="component" value="Unplaced"/>
</dbReference>
<feature type="region of interest" description="Disordered" evidence="1">
    <location>
        <begin position="1"/>
        <end position="151"/>
    </location>
</feature>
<evidence type="ECO:0000313" key="2">
    <source>
        <dbReference type="Proteomes" id="UP000887572"/>
    </source>
</evidence>
<protein>
    <submittedName>
        <fullName evidence="3">Uncharacterized protein</fullName>
    </submittedName>
</protein>
<dbReference type="AlphaFoldDB" id="A0A914HV28"/>
<reference evidence="3" key="1">
    <citation type="submission" date="2022-11" db="UniProtKB">
        <authorList>
            <consortium name="WormBaseParasite"/>
        </authorList>
    </citation>
    <scope>IDENTIFICATION</scope>
</reference>
<accession>A0A914HV28</accession>
<feature type="compositionally biased region" description="Basic and acidic residues" evidence="1">
    <location>
        <begin position="134"/>
        <end position="144"/>
    </location>
</feature>